<proteinExistence type="predicted"/>
<dbReference type="EC" id="2.7.11.1" evidence="1"/>
<reference evidence="10" key="2">
    <citation type="submission" date="2023-06" db="EMBL/GenBank/DDBJ databases">
        <authorList>
            <consortium name="Lawrence Berkeley National Laboratory"/>
            <person name="Mondo S.J."/>
            <person name="Hensen N."/>
            <person name="Bonometti L."/>
            <person name="Westerberg I."/>
            <person name="Brannstrom I.O."/>
            <person name="Guillou S."/>
            <person name="Cros-Aarteil S."/>
            <person name="Calhoun S."/>
            <person name="Haridas S."/>
            <person name="Kuo A."/>
            <person name="Pangilinan J."/>
            <person name="Riley R."/>
            <person name="Labutti K."/>
            <person name="Andreopoulos B."/>
            <person name="Lipzen A."/>
            <person name="Chen C."/>
            <person name="Yanf M."/>
            <person name="Daum C."/>
            <person name="Ng V."/>
            <person name="Clum A."/>
            <person name="Steindorff A."/>
            <person name="Ohm R."/>
            <person name="Martin F."/>
            <person name="Silar P."/>
            <person name="Natvig D."/>
            <person name="Lalanne C."/>
            <person name="Gautier V."/>
            <person name="Ament-Velasquez S.L."/>
            <person name="Kruys A."/>
            <person name="Hutchinson M.I."/>
            <person name="Powell A.J."/>
            <person name="Barry K."/>
            <person name="Miller A.N."/>
            <person name="Grigoriev I.V."/>
            <person name="Debuchy R."/>
            <person name="Gladieux P."/>
            <person name="Thoren M.H."/>
            <person name="Johannesson H."/>
        </authorList>
    </citation>
    <scope>NUCLEOTIDE SEQUENCE</scope>
    <source>
        <strain evidence="10">CBS 333.67</strain>
    </source>
</reference>
<accession>A0AAJ0GX11</accession>
<evidence type="ECO:0000256" key="6">
    <source>
        <dbReference type="ARBA" id="ARBA00022840"/>
    </source>
</evidence>
<dbReference type="Gene3D" id="1.10.510.10">
    <property type="entry name" value="Transferase(Phosphotransferase) domain 1"/>
    <property type="match status" value="1"/>
</dbReference>
<dbReference type="RefSeq" id="XP_062723429.1">
    <property type="nucleotide sequence ID" value="XM_062866237.1"/>
</dbReference>
<evidence type="ECO:0000313" key="11">
    <source>
        <dbReference type="Proteomes" id="UP001273166"/>
    </source>
</evidence>
<dbReference type="GO" id="GO:0005524">
    <property type="term" value="F:ATP binding"/>
    <property type="evidence" value="ECO:0007669"/>
    <property type="project" value="UniProtKB-KW"/>
</dbReference>
<dbReference type="GO" id="GO:0004674">
    <property type="term" value="F:protein serine/threonine kinase activity"/>
    <property type="evidence" value="ECO:0007669"/>
    <property type="project" value="UniProtKB-KW"/>
</dbReference>
<feature type="domain" description="Protein kinase" evidence="9">
    <location>
        <begin position="51"/>
        <end position="398"/>
    </location>
</feature>
<dbReference type="InterPro" id="IPR000719">
    <property type="entry name" value="Prot_kinase_dom"/>
</dbReference>
<dbReference type="PANTHER" id="PTHR47634">
    <property type="entry name" value="PROTEIN KINASE DOMAIN-CONTAINING PROTEIN-RELATED"/>
    <property type="match status" value="1"/>
</dbReference>
<dbReference type="EMBL" id="JAUDZG010000003">
    <property type="protein sequence ID" value="KAK3307649.1"/>
    <property type="molecule type" value="Genomic_DNA"/>
</dbReference>
<dbReference type="InterPro" id="IPR011009">
    <property type="entry name" value="Kinase-like_dom_sf"/>
</dbReference>
<dbReference type="Pfam" id="PF00069">
    <property type="entry name" value="Pkinase"/>
    <property type="match status" value="2"/>
</dbReference>
<dbReference type="PROSITE" id="PS50011">
    <property type="entry name" value="PROTEIN_KINASE_DOM"/>
    <property type="match status" value="1"/>
</dbReference>
<dbReference type="SUPFAM" id="SSF56112">
    <property type="entry name" value="Protein kinase-like (PK-like)"/>
    <property type="match status" value="1"/>
</dbReference>
<evidence type="ECO:0000256" key="8">
    <source>
        <dbReference type="ARBA" id="ARBA00048679"/>
    </source>
</evidence>
<name>A0AAJ0GX11_9PEZI</name>
<comment type="catalytic activity">
    <reaction evidence="8">
        <text>L-seryl-[protein] + ATP = O-phospho-L-seryl-[protein] + ADP + H(+)</text>
        <dbReference type="Rhea" id="RHEA:17989"/>
        <dbReference type="Rhea" id="RHEA-COMP:9863"/>
        <dbReference type="Rhea" id="RHEA-COMP:11604"/>
        <dbReference type="ChEBI" id="CHEBI:15378"/>
        <dbReference type="ChEBI" id="CHEBI:29999"/>
        <dbReference type="ChEBI" id="CHEBI:30616"/>
        <dbReference type="ChEBI" id="CHEBI:83421"/>
        <dbReference type="ChEBI" id="CHEBI:456216"/>
        <dbReference type="EC" id="2.7.11.1"/>
    </reaction>
</comment>
<dbReference type="GO" id="GO:0005737">
    <property type="term" value="C:cytoplasm"/>
    <property type="evidence" value="ECO:0007669"/>
    <property type="project" value="TreeGrafter"/>
</dbReference>
<evidence type="ECO:0000256" key="3">
    <source>
        <dbReference type="ARBA" id="ARBA00022679"/>
    </source>
</evidence>
<sequence>MAGRKFVGFCRAPTVTEEVYIAEVDLEDFEEYSSGGYHPTVIGDTFCDGRYELVHKLGFGGYSTIWLAKDKQLQRYVSLKILIANEFSKSTEAKILPRSKFIPRLLDEFSTDSPNGHHVCLEDSSDFMFQVETARSIAAQLIKGLSYLHSQGVCHDLHVRNFLICGTDIDHLDPLDFYRRYRLDMTPVRRVDGTAVGPHAPPYAVYPLHIKTPANSLVNPVIRISDFGTSFVVAEEPNPALHTPDPYRPPEAFFNEPITLAADIWTLRVNLYEILGERCLFETFFWDRDDIIAEIVNTLGLLPKRWWEKWEARGEFFEADGSWRKGGITRIFTPKFRRLHQRMWDMGRGETPKTCQWDVEGGEMRALEELLRGMMAFEPSERLTAEEVHQWPDSNPTIYLALALSTVSDIGPGQNQQPLLPIIAIAITIQLSPSPASSLSTRSPS</sequence>
<evidence type="ECO:0000256" key="5">
    <source>
        <dbReference type="ARBA" id="ARBA00022777"/>
    </source>
</evidence>
<dbReference type="GO" id="GO:0050684">
    <property type="term" value="P:regulation of mRNA processing"/>
    <property type="evidence" value="ECO:0007669"/>
    <property type="project" value="TreeGrafter"/>
</dbReference>
<comment type="catalytic activity">
    <reaction evidence="7">
        <text>L-threonyl-[protein] + ATP = O-phospho-L-threonyl-[protein] + ADP + H(+)</text>
        <dbReference type="Rhea" id="RHEA:46608"/>
        <dbReference type="Rhea" id="RHEA-COMP:11060"/>
        <dbReference type="Rhea" id="RHEA-COMP:11605"/>
        <dbReference type="ChEBI" id="CHEBI:15378"/>
        <dbReference type="ChEBI" id="CHEBI:30013"/>
        <dbReference type="ChEBI" id="CHEBI:30616"/>
        <dbReference type="ChEBI" id="CHEBI:61977"/>
        <dbReference type="ChEBI" id="CHEBI:456216"/>
        <dbReference type="EC" id="2.7.11.1"/>
    </reaction>
</comment>
<dbReference type="SMART" id="SM00220">
    <property type="entry name" value="S_TKc"/>
    <property type="match status" value="1"/>
</dbReference>
<gene>
    <name evidence="10" type="ORF">B0T15DRAFT_484710</name>
</gene>
<evidence type="ECO:0000259" key="9">
    <source>
        <dbReference type="PROSITE" id="PS50011"/>
    </source>
</evidence>
<evidence type="ECO:0000256" key="2">
    <source>
        <dbReference type="ARBA" id="ARBA00022527"/>
    </source>
</evidence>
<dbReference type="Gene3D" id="3.30.200.20">
    <property type="entry name" value="Phosphorylase Kinase, domain 1"/>
    <property type="match status" value="1"/>
</dbReference>
<organism evidence="10 11">
    <name type="scientific">Chaetomium strumarium</name>
    <dbReference type="NCBI Taxonomy" id="1170767"/>
    <lineage>
        <taxon>Eukaryota</taxon>
        <taxon>Fungi</taxon>
        <taxon>Dikarya</taxon>
        <taxon>Ascomycota</taxon>
        <taxon>Pezizomycotina</taxon>
        <taxon>Sordariomycetes</taxon>
        <taxon>Sordariomycetidae</taxon>
        <taxon>Sordariales</taxon>
        <taxon>Chaetomiaceae</taxon>
        <taxon>Chaetomium</taxon>
    </lineage>
</organism>
<keyword evidence="11" id="KW-1185">Reference proteome</keyword>
<protein>
    <recommendedName>
        <fullName evidence="1">non-specific serine/threonine protein kinase</fullName>
        <ecNumber evidence="1">2.7.11.1</ecNumber>
    </recommendedName>
</protein>
<reference evidence="10" key="1">
    <citation type="journal article" date="2023" name="Mol. Phylogenet. Evol.">
        <title>Genome-scale phylogeny and comparative genomics of the fungal order Sordariales.</title>
        <authorList>
            <person name="Hensen N."/>
            <person name="Bonometti L."/>
            <person name="Westerberg I."/>
            <person name="Brannstrom I.O."/>
            <person name="Guillou S."/>
            <person name="Cros-Aarteil S."/>
            <person name="Calhoun S."/>
            <person name="Haridas S."/>
            <person name="Kuo A."/>
            <person name="Mondo S."/>
            <person name="Pangilinan J."/>
            <person name="Riley R."/>
            <person name="LaButti K."/>
            <person name="Andreopoulos B."/>
            <person name="Lipzen A."/>
            <person name="Chen C."/>
            <person name="Yan M."/>
            <person name="Daum C."/>
            <person name="Ng V."/>
            <person name="Clum A."/>
            <person name="Steindorff A."/>
            <person name="Ohm R.A."/>
            <person name="Martin F."/>
            <person name="Silar P."/>
            <person name="Natvig D.O."/>
            <person name="Lalanne C."/>
            <person name="Gautier V."/>
            <person name="Ament-Velasquez S.L."/>
            <person name="Kruys A."/>
            <person name="Hutchinson M.I."/>
            <person name="Powell A.J."/>
            <person name="Barry K."/>
            <person name="Miller A.N."/>
            <person name="Grigoriev I.V."/>
            <person name="Debuchy R."/>
            <person name="Gladieux P."/>
            <person name="Hiltunen Thoren M."/>
            <person name="Johannesson H."/>
        </authorList>
    </citation>
    <scope>NUCLEOTIDE SEQUENCE</scope>
    <source>
        <strain evidence="10">CBS 333.67</strain>
    </source>
</reference>
<keyword evidence="4" id="KW-0547">Nucleotide-binding</keyword>
<evidence type="ECO:0000256" key="4">
    <source>
        <dbReference type="ARBA" id="ARBA00022741"/>
    </source>
</evidence>
<keyword evidence="5 10" id="KW-0418">Kinase</keyword>
<dbReference type="GO" id="GO:0005634">
    <property type="term" value="C:nucleus"/>
    <property type="evidence" value="ECO:0007669"/>
    <property type="project" value="TreeGrafter"/>
</dbReference>
<evidence type="ECO:0000256" key="1">
    <source>
        <dbReference type="ARBA" id="ARBA00012513"/>
    </source>
</evidence>
<keyword evidence="2" id="KW-0723">Serine/threonine-protein kinase</keyword>
<dbReference type="GO" id="GO:0000245">
    <property type="term" value="P:spliceosomal complex assembly"/>
    <property type="evidence" value="ECO:0007669"/>
    <property type="project" value="TreeGrafter"/>
</dbReference>
<keyword evidence="6" id="KW-0067">ATP-binding</keyword>
<comment type="caution">
    <text evidence="10">The sequence shown here is derived from an EMBL/GenBank/DDBJ whole genome shotgun (WGS) entry which is preliminary data.</text>
</comment>
<dbReference type="AlphaFoldDB" id="A0AAJ0GX11"/>
<keyword evidence="3" id="KW-0808">Transferase</keyword>
<dbReference type="GeneID" id="87885066"/>
<dbReference type="InterPro" id="IPR051334">
    <property type="entry name" value="SRPK"/>
</dbReference>
<evidence type="ECO:0000256" key="7">
    <source>
        <dbReference type="ARBA" id="ARBA00047899"/>
    </source>
</evidence>
<evidence type="ECO:0000313" key="10">
    <source>
        <dbReference type="EMBL" id="KAK3307649.1"/>
    </source>
</evidence>
<dbReference type="PANTHER" id="PTHR47634:SF9">
    <property type="entry name" value="PROTEIN KINASE DOMAIN-CONTAINING PROTEIN-RELATED"/>
    <property type="match status" value="1"/>
</dbReference>
<dbReference type="Proteomes" id="UP001273166">
    <property type="component" value="Unassembled WGS sequence"/>
</dbReference>